<accession>A0ABQ2V912</accession>
<reference evidence="2" key="1">
    <citation type="journal article" date="2019" name="Int. J. Syst. Evol. Microbiol.">
        <title>The Global Catalogue of Microorganisms (GCM) 10K type strain sequencing project: providing services to taxonomists for standard genome sequencing and annotation.</title>
        <authorList>
            <consortium name="The Broad Institute Genomics Platform"/>
            <consortium name="The Broad Institute Genome Sequencing Center for Infectious Disease"/>
            <person name="Wu L."/>
            <person name="Ma J."/>
        </authorList>
    </citation>
    <scope>NUCLEOTIDE SEQUENCE [LARGE SCALE GENOMIC DNA]</scope>
    <source>
        <strain evidence="2">JCM 3296</strain>
    </source>
</reference>
<proteinExistence type="predicted"/>
<comment type="caution">
    <text evidence="1">The sequence shown here is derived from an EMBL/GenBank/DDBJ whole genome shotgun (WGS) entry which is preliminary data.</text>
</comment>
<name>A0ABQ2V912_9PSEU</name>
<keyword evidence="2" id="KW-1185">Reference proteome</keyword>
<organism evidence="1 2">
    <name type="scientific">Lentzea flava</name>
    <dbReference type="NCBI Taxonomy" id="103732"/>
    <lineage>
        <taxon>Bacteria</taxon>
        <taxon>Bacillati</taxon>
        <taxon>Actinomycetota</taxon>
        <taxon>Actinomycetes</taxon>
        <taxon>Pseudonocardiales</taxon>
        <taxon>Pseudonocardiaceae</taxon>
        <taxon>Lentzea</taxon>
    </lineage>
</organism>
<dbReference type="RefSeq" id="WP_189258684.1">
    <property type="nucleotide sequence ID" value="NZ_BMRE01000054.1"/>
</dbReference>
<gene>
    <name evidence="1" type="ORF">GCM10010178_76620</name>
</gene>
<dbReference type="EMBL" id="BMRE01000054">
    <property type="protein sequence ID" value="GGU73855.1"/>
    <property type="molecule type" value="Genomic_DNA"/>
</dbReference>
<protein>
    <submittedName>
        <fullName evidence="1">Uncharacterized protein</fullName>
    </submittedName>
</protein>
<evidence type="ECO:0000313" key="2">
    <source>
        <dbReference type="Proteomes" id="UP000649573"/>
    </source>
</evidence>
<dbReference type="Proteomes" id="UP000649573">
    <property type="component" value="Unassembled WGS sequence"/>
</dbReference>
<sequence>MTAFPRVEQIVGYLTAKGWKITGHWRGADVWTRHEFDVLLPPGGGTADTASRMRDLIICVADAEERSPRSVAREMALPESDVVSYRVALPEFAAVSLGAGLRAVRAVRDLITTCARAAIDDVPGTDSRTPGRLVERTSVSTADEGFGLDLLIPVHHETAPHFGRATTTRLLRASNAALAADGPDAAGLDVFSALADLAGERRGSPFDLVFRWATALPTEWAETSLHFPRDFGADVSASRSKAVPAAARGIVQGRVTRLAHDGPRRVVTVRGALLLDGRPIGRERAVRVRVEDQQTYLAAVEAHAAELLVRVEGGAEITGAKYGIVVEPGGFTVVDGERG</sequence>
<evidence type="ECO:0000313" key="1">
    <source>
        <dbReference type="EMBL" id="GGU73855.1"/>
    </source>
</evidence>